<keyword evidence="3" id="KW-0560">Oxidoreductase</keyword>
<protein>
    <submittedName>
        <fullName evidence="5">FAD/NAD(P)-binding domain-containing protein</fullName>
    </submittedName>
</protein>
<evidence type="ECO:0000256" key="1">
    <source>
        <dbReference type="ARBA" id="ARBA00009333"/>
    </source>
</evidence>
<dbReference type="EMBL" id="KZ805340">
    <property type="protein sequence ID" value="PVI02643.1"/>
    <property type="molecule type" value="Genomic_DNA"/>
</dbReference>
<dbReference type="GO" id="GO:0097237">
    <property type="term" value="P:cellular response to toxic substance"/>
    <property type="evidence" value="ECO:0007669"/>
    <property type="project" value="UniProtKB-ARBA"/>
</dbReference>
<evidence type="ECO:0000259" key="4">
    <source>
        <dbReference type="Pfam" id="PF07992"/>
    </source>
</evidence>
<reference evidence="5 6" key="1">
    <citation type="journal article" date="2018" name="Sci. Rep.">
        <title>Comparative genomics provides insights into the lifestyle and reveals functional heterogeneity of dark septate endophytic fungi.</title>
        <authorList>
            <person name="Knapp D.G."/>
            <person name="Nemeth J.B."/>
            <person name="Barry K."/>
            <person name="Hainaut M."/>
            <person name="Henrissat B."/>
            <person name="Johnson J."/>
            <person name="Kuo A."/>
            <person name="Lim J.H.P."/>
            <person name="Lipzen A."/>
            <person name="Nolan M."/>
            <person name="Ohm R.A."/>
            <person name="Tamas L."/>
            <person name="Grigoriev I.V."/>
            <person name="Spatafora J.W."/>
            <person name="Nagy L.G."/>
            <person name="Kovacs G.M."/>
        </authorList>
    </citation>
    <scope>NUCLEOTIDE SEQUENCE [LARGE SCALE GENOMIC DNA]</scope>
    <source>
        <strain evidence="5 6">DSE2036</strain>
    </source>
</reference>
<keyword evidence="6" id="KW-1185">Reference proteome</keyword>
<comment type="similarity">
    <text evidence="1">Belongs to the class-II pyridine nucleotide-disulfide oxidoreductase family.</text>
</comment>
<dbReference type="STRING" id="97972.A0A2V1DWB9"/>
<dbReference type="Gene3D" id="3.50.50.60">
    <property type="entry name" value="FAD/NAD(P)-binding domain"/>
    <property type="match status" value="2"/>
</dbReference>
<keyword evidence="2" id="KW-0285">Flavoprotein</keyword>
<feature type="domain" description="FAD/NAD(P)-binding" evidence="4">
    <location>
        <begin position="6"/>
        <end position="299"/>
    </location>
</feature>
<dbReference type="InterPro" id="IPR050097">
    <property type="entry name" value="Ferredoxin-NADP_redctase_2"/>
</dbReference>
<dbReference type="Proteomes" id="UP000244855">
    <property type="component" value="Unassembled WGS sequence"/>
</dbReference>
<dbReference type="PRINTS" id="PR00469">
    <property type="entry name" value="PNDRDTASEII"/>
</dbReference>
<dbReference type="PRINTS" id="PR00368">
    <property type="entry name" value="FADPNR"/>
</dbReference>
<dbReference type="InterPro" id="IPR036188">
    <property type="entry name" value="FAD/NAD-bd_sf"/>
</dbReference>
<evidence type="ECO:0000313" key="6">
    <source>
        <dbReference type="Proteomes" id="UP000244855"/>
    </source>
</evidence>
<dbReference type="OrthoDB" id="10260355at2759"/>
<dbReference type="GO" id="GO:0016491">
    <property type="term" value="F:oxidoreductase activity"/>
    <property type="evidence" value="ECO:0007669"/>
    <property type="project" value="UniProtKB-KW"/>
</dbReference>
<evidence type="ECO:0000256" key="2">
    <source>
        <dbReference type="ARBA" id="ARBA00022630"/>
    </source>
</evidence>
<organism evidence="5 6">
    <name type="scientific">Periconia macrospinosa</name>
    <dbReference type="NCBI Taxonomy" id="97972"/>
    <lineage>
        <taxon>Eukaryota</taxon>
        <taxon>Fungi</taxon>
        <taxon>Dikarya</taxon>
        <taxon>Ascomycota</taxon>
        <taxon>Pezizomycotina</taxon>
        <taxon>Dothideomycetes</taxon>
        <taxon>Pleosporomycetidae</taxon>
        <taxon>Pleosporales</taxon>
        <taxon>Massarineae</taxon>
        <taxon>Periconiaceae</taxon>
        <taxon>Periconia</taxon>
    </lineage>
</organism>
<dbReference type="Pfam" id="PF07992">
    <property type="entry name" value="Pyr_redox_2"/>
    <property type="match status" value="1"/>
</dbReference>
<dbReference type="SUPFAM" id="SSF51905">
    <property type="entry name" value="FAD/NAD(P)-binding domain"/>
    <property type="match status" value="1"/>
</dbReference>
<gene>
    <name evidence="5" type="ORF">DM02DRAFT_701112</name>
</gene>
<proteinExistence type="inferred from homology"/>
<dbReference type="InterPro" id="IPR023753">
    <property type="entry name" value="FAD/NAD-binding_dom"/>
</dbReference>
<name>A0A2V1DWB9_9PLEO</name>
<evidence type="ECO:0000313" key="5">
    <source>
        <dbReference type="EMBL" id="PVI02643.1"/>
    </source>
</evidence>
<sequence length="324" mass="35235">MSLDAEVLIIGAGPAGLTAALALARLSHTVKILDNNEYRNKMFPNMTMLVGHDGQSPANFRKECRDNLLSRHPNVSIEETTVIRVSQTEKGQFAAEDALGKKWVGKKLVLATGCEDIFPAIEGYESFWGKGIYHCYFYKGYTTEKAKSSGILAVDVMQDVPKSMHAARYATQISNQVTIYTNGDTELAKSFGSAFGTSDLFRTDDRKIARFVKVDADASSPHTDTTVGIEFEDGTTVAESFIGHYPLSKNKGPFAEQLGLPLLPSGDIATNQPWLQTDIRGVFCCGDNSQPRKIIPEAQNSGSLVGAAVSNQIIADNFEQQGLV</sequence>
<evidence type="ECO:0000256" key="3">
    <source>
        <dbReference type="ARBA" id="ARBA00023002"/>
    </source>
</evidence>
<dbReference type="PANTHER" id="PTHR48105">
    <property type="entry name" value="THIOREDOXIN REDUCTASE 1-RELATED-RELATED"/>
    <property type="match status" value="1"/>
</dbReference>
<dbReference type="AlphaFoldDB" id="A0A2V1DWB9"/>
<accession>A0A2V1DWB9</accession>